<dbReference type="InterPro" id="IPR011979">
    <property type="entry name" value="Antitox_Xre"/>
</dbReference>
<dbReference type="Pfam" id="PF09722">
    <property type="entry name" value="Xre_MbcA_ParS_C"/>
    <property type="match status" value="1"/>
</dbReference>
<evidence type="ECO:0000313" key="4">
    <source>
        <dbReference type="Proteomes" id="UP001059380"/>
    </source>
</evidence>
<dbReference type="NCBIfam" id="TIGR02293">
    <property type="entry name" value="TAS_TIGR02293"/>
    <property type="match status" value="1"/>
</dbReference>
<dbReference type="InterPro" id="IPR024467">
    <property type="entry name" value="Xre/MbcA/ParS-like_toxin-bd"/>
</dbReference>
<organism evidence="3 4">
    <name type="scientific">Occallatibacter riparius</name>
    <dbReference type="NCBI Taxonomy" id="1002689"/>
    <lineage>
        <taxon>Bacteria</taxon>
        <taxon>Pseudomonadati</taxon>
        <taxon>Acidobacteriota</taxon>
        <taxon>Terriglobia</taxon>
        <taxon>Terriglobales</taxon>
        <taxon>Acidobacteriaceae</taxon>
        <taxon>Occallatibacter</taxon>
    </lineage>
</organism>
<reference evidence="3" key="1">
    <citation type="submission" date="2021-04" db="EMBL/GenBank/DDBJ databases">
        <title>Phylogenetic analysis of Acidobacteriaceae.</title>
        <authorList>
            <person name="Qiu L."/>
            <person name="Zhang Q."/>
        </authorList>
    </citation>
    <scope>NUCLEOTIDE SEQUENCE</scope>
    <source>
        <strain evidence="3">DSM 25168</strain>
    </source>
</reference>
<protein>
    <submittedName>
        <fullName evidence="3">DUF2384 domain-containing protein</fullName>
    </submittedName>
</protein>
<dbReference type="GO" id="GO:0003677">
    <property type="term" value="F:DNA binding"/>
    <property type="evidence" value="ECO:0007669"/>
    <property type="project" value="InterPro"/>
</dbReference>
<keyword evidence="4" id="KW-1185">Reference proteome</keyword>
<feature type="domain" description="Antitoxin Xre/MbcA/ParS-like toxin-binding" evidence="1">
    <location>
        <begin position="92"/>
        <end position="141"/>
    </location>
</feature>
<feature type="domain" description="Antitoxin Xre-like helix-turn-helix" evidence="2">
    <location>
        <begin position="26"/>
        <end position="86"/>
    </location>
</feature>
<evidence type="ECO:0000259" key="1">
    <source>
        <dbReference type="Pfam" id="PF09722"/>
    </source>
</evidence>
<accession>A0A9J7BH97</accession>
<dbReference type="KEGG" id="orp:MOP44_16440"/>
<evidence type="ECO:0000259" key="2">
    <source>
        <dbReference type="Pfam" id="PF20432"/>
    </source>
</evidence>
<dbReference type="EMBL" id="CP093313">
    <property type="protein sequence ID" value="UWZ82160.1"/>
    <property type="molecule type" value="Genomic_DNA"/>
</dbReference>
<dbReference type="Pfam" id="PF20432">
    <property type="entry name" value="Xre-like-HTH"/>
    <property type="match status" value="1"/>
</dbReference>
<dbReference type="InterPro" id="IPR046847">
    <property type="entry name" value="Xre-like_HTH"/>
</dbReference>
<name>A0A9J7BH97_9BACT</name>
<dbReference type="Proteomes" id="UP001059380">
    <property type="component" value="Chromosome"/>
</dbReference>
<sequence length="144" mass="15834">MSRAIAARGFITESMMGAGSTDTNRLIREIEQGLPLRAMESLSLGLGLALPDLATHLGIPARTLARRKTAGRLSPDESERVVRVARLLEKALALFDWESSEARQWLREPKQALAGQSPLDYARTEIGAREVENLLGRLEHGVFS</sequence>
<dbReference type="RefSeq" id="WP_260791274.1">
    <property type="nucleotide sequence ID" value="NZ_CP093313.1"/>
</dbReference>
<proteinExistence type="predicted"/>
<dbReference type="AlphaFoldDB" id="A0A9J7BH97"/>
<evidence type="ECO:0000313" key="3">
    <source>
        <dbReference type="EMBL" id="UWZ82160.1"/>
    </source>
</evidence>
<gene>
    <name evidence="3" type="ORF">MOP44_16440</name>
</gene>